<dbReference type="Pfam" id="PF00172">
    <property type="entry name" value="Zn_clus"/>
    <property type="match status" value="1"/>
</dbReference>
<reference evidence="4 5" key="2">
    <citation type="submission" date="2021-10" db="EMBL/GenBank/DDBJ databases">
        <authorList>
            <person name="Piombo E."/>
        </authorList>
    </citation>
    <scope>NUCLEOTIDE SEQUENCE [LARGE SCALE GENOMIC DNA]</scope>
</reference>
<dbReference type="InterPro" id="IPR001138">
    <property type="entry name" value="Zn2Cys6_DnaBD"/>
</dbReference>
<dbReference type="Proteomes" id="UP000754883">
    <property type="component" value="Unassembled WGS sequence"/>
</dbReference>
<dbReference type="PANTHER" id="PTHR37534:SF46">
    <property type="entry name" value="ZN(II)2CYS6 TRANSCRIPTION FACTOR (EUROFUNG)"/>
    <property type="match status" value="1"/>
</dbReference>
<dbReference type="InterPro" id="IPR036864">
    <property type="entry name" value="Zn2-C6_fun-type_DNA-bd_sf"/>
</dbReference>
<dbReference type="EMBL" id="CABFNO020001468">
    <property type="protein sequence ID" value="CAG9990019.1"/>
    <property type="molecule type" value="Genomic_DNA"/>
</dbReference>
<sequence>MYGPPPTRIKKTDIKRSRGGCARCRQKRRKCDEGKPRCGRCVANESDCQYERVAIKFRESTQWAAQKVESSKGLVQSQLGTTDAMNHGYSGSAQEDVPTCELRNEPSVACETTACESTPHASRVAEQNNAWDGVPELSIEAEAQSAYPSPDSGIQWAIEPNMMAFSTPMLQSRCADIELDFDLPLDGANGDFAQLFDFAEIPPGPGVPEVLSIDMQVSGREAEDESPVASYQEQVGRASAPMCTDTEQNTLGTSGTFLESMMRKSPSDQEPSTPSSTDHHLFRGRSNVQHAEVNSPLRTPVGKLQRRLPSQISVKDRIYLAHFKVSVLQSFPVELPFLWDLVITCETVCCAALALAAASLANLQGEQAENGRGTWTAMPTHSAKATAFTAQTVELLEKDTSLPLDARLVTMMLAFYYELEAGSFSSVCDALSILNVTILNRLDDVLSLAEGYSLIRWWLSLRSLIANAQGPHTPYGSENPAETFVNNLELRIAAPCQMIELIGTRARRLWNRILVTKGFGVCGDTPATTMKKVDEWWSILKGHDICSPSENDRSHGRFLTEEELYAELRYLKTILQSCEAPRDFRAEFLEVNHSTAKSEPLRFSSHRRAMDIVDYAFAHIVCDESLLHDLADRSTELPRQFPDTPADITNPWVGLILRVAAGLDIPKCGRENAYRRGIISCLFITGLFCPGQVSSRSIKEAVTRIANVRMHSEGPFYPLRAFLGFQQALEREIAKGHTIFFSCLTYDEWTSKEKLFSDGKDEYLIVIGCTADGRYFNDLVPTTSAEI</sequence>
<keyword evidence="5" id="KW-1185">Reference proteome</keyword>
<reference evidence="5" key="1">
    <citation type="submission" date="2019-06" db="EMBL/GenBank/DDBJ databases">
        <authorList>
            <person name="Broberg M."/>
        </authorList>
    </citation>
    <scope>NUCLEOTIDE SEQUENCE [LARGE SCALE GENOMIC DNA]</scope>
</reference>
<evidence type="ECO:0000313" key="4">
    <source>
        <dbReference type="EMBL" id="CAG9990019.1"/>
    </source>
</evidence>
<gene>
    <name evidence="4" type="ORF">CBYS24578_00017547</name>
</gene>
<comment type="caution">
    <text evidence="4">The sequence shown here is derived from an EMBL/GenBank/DDBJ whole genome shotgun (WGS) entry which is preliminary data.</text>
</comment>
<accession>A0A9N9UM47</accession>
<dbReference type="GO" id="GO:0008270">
    <property type="term" value="F:zinc ion binding"/>
    <property type="evidence" value="ECO:0007669"/>
    <property type="project" value="InterPro"/>
</dbReference>
<evidence type="ECO:0000256" key="1">
    <source>
        <dbReference type="ARBA" id="ARBA00023242"/>
    </source>
</evidence>
<dbReference type="Gene3D" id="4.10.240.10">
    <property type="entry name" value="Zn(2)-C6 fungal-type DNA-binding domain"/>
    <property type="match status" value="1"/>
</dbReference>
<dbReference type="OrthoDB" id="39175at2759"/>
<dbReference type="SUPFAM" id="SSF57701">
    <property type="entry name" value="Zn2/Cys6 DNA-binding domain"/>
    <property type="match status" value="1"/>
</dbReference>
<feature type="region of interest" description="Disordered" evidence="2">
    <location>
        <begin position="233"/>
        <end position="252"/>
    </location>
</feature>
<dbReference type="AlphaFoldDB" id="A0A9N9UM47"/>
<dbReference type="PROSITE" id="PS50048">
    <property type="entry name" value="ZN2_CY6_FUNGAL_2"/>
    <property type="match status" value="1"/>
</dbReference>
<dbReference type="PANTHER" id="PTHR37534">
    <property type="entry name" value="TRANSCRIPTIONAL ACTIVATOR PROTEIN UGA3"/>
    <property type="match status" value="1"/>
</dbReference>
<dbReference type="PROSITE" id="PS00463">
    <property type="entry name" value="ZN2_CY6_FUNGAL_1"/>
    <property type="match status" value="1"/>
</dbReference>
<dbReference type="GO" id="GO:0000981">
    <property type="term" value="F:DNA-binding transcription factor activity, RNA polymerase II-specific"/>
    <property type="evidence" value="ECO:0007669"/>
    <property type="project" value="InterPro"/>
</dbReference>
<evidence type="ECO:0000256" key="2">
    <source>
        <dbReference type="SAM" id="MobiDB-lite"/>
    </source>
</evidence>
<organism evidence="4 5">
    <name type="scientific">Clonostachys byssicola</name>
    <dbReference type="NCBI Taxonomy" id="160290"/>
    <lineage>
        <taxon>Eukaryota</taxon>
        <taxon>Fungi</taxon>
        <taxon>Dikarya</taxon>
        <taxon>Ascomycota</taxon>
        <taxon>Pezizomycotina</taxon>
        <taxon>Sordariomycetes</taxon>
        <taxon>Hypocreomycetidae</taxon>
        <taxon>Hypocreales</taxon>
        <taxon>Bionectriaceae</taxon>
        <taxon>Clonostachys</taxon>
    </lineage>
</organism>
<keyword evidence="1" id="KW-0539">Nucleus</keyword>
<protein>
    <recommendedName>
        <fullName evidence="3">Zn(2)-C6 fungal-type domain-containing protein</fullName>
    </recommendedName>
</protein>
<dbReference type="SMART" id="SM00066">
    <property type="entry name" value="GAL4"/>
    <property type="match status" value="1"/>
</dbReference>
<evidence type="ECO:0000313" key="5">
    <source>
        <dbReference type="Proteomes" id="UP000754883"/>
    </source>
</evidence>
<feature type="region of interest" description="Disordered" evidence="2">
    <location>
        <begin position="261"/>
        <end position="281"/>
    </location>
</feature>
<dbReference type="CDD" id="cd00067">
    <property type="entry name" value="GAL4"/>
    <property type="match status" value="1"/>
</dbReference>
<name>A0A9N9UM47_9HYPO</name>
<evidence type="ECO:0000259" key="3">
    <source>
        <dbReference type="PROSITE" id="PS50048"/>
    </source>
</evidence>
<feature type="domain" description="Zn(2)-C6 fungal-type" evidence="3">
    <location>
        <begin position="20"/>
        <end position="50"/>
    </location>
</feature>
<proteinExistence type="predicted"/>